<protein>
    <recommendedName>
        <fullName evidence="9">ShKT domain-containing protein</fullName>
    </recommendedName>
</protein>
<keyword evidence="3" id="KW-0808">Transferase</keyword>
<feature type="transmembrane region" description="Helical" evidence="8">
    <location>
        <begin position="570"/>
        <end position="591"/>
    </location>
</feature>
<gene>
    <name evidence="10" type="ORF">BQ4739_LOCUS3165</name>
</gene>
<dbReference type="Proteomes" id="UP000256970">
    <property type="component" value="Unassembled WGS sequence"/>
</dbReference>
<dbReference type="GO" id="GO:0016757">
    <property type="term" value="F:glycosyltransferase activity"/>
    <property type="evidence" value="ECO:0007669"/>
    <property type="project" value="UniProtKB-KW"/>
</dbReference>
<sequence>MVRVANCNEKDTKDYDKKMLDYVKTHMAPQMAWNEELKDWYAAYNKPGAVVDYFKHNSPKEEWIVVLDSDMLLHKPFRPEELPLQRGWAYGGHYDYLVGTDNALAMRHVPDIVPRNDTLAGRVGRRGDRVGGPYYMHRDDLSRLAPNWYNWTKIMRTDMEAYKDSGDTASKKGDRIWIAEMYGYSFGAAKSNVWHIWKEDFMLYPSYTPNSIPYVLHYGLIYHVGGWTFDKHFYFDFDSHKCPPWDLNQDKPKGGIFPPPPGAKQLERKDYLSWYKDMIAVSVITTVNAALCDYHVRNCDPSPQLTEVCNKAFQLFHEVDQEIKDLEWVYNCTDHNKECPGWAERGECTKMPAYMSDHCRLSCKQCVPPKPRVKGPNDKLLTVEELSKEIGKTAAPAGAPAVASPSPNPSPPPPPPPSPPPPSPLPPPPPVQQAAAATQQQQKDDSGEAEMRKKYPTSMLSFAALVKRCTDLQGLTEQQTRECVKAAAIKLEYPGTLGPTAAAAGGAAAATGAITADAGTAGREVKLEGAAAATNDLASLHAKEMQAGHMSGLGRAEEYLGRKMTGPDGGLGFVEQMCIILFVAGAVWFGYTRLQKFRLSRAKGHSRSE</sequence>
<name>A0A383VCD0_TETOB</name>
<dbReference type="Pfam" id="PF23452">
    <property type="entry name" value="HPAT"/>
    <property type="match status" value="1"/>
</dbReference>
<dbReference type="InterPro" id="IPR044845">
    <property type="entry name" value="HPAT/SRGT1-like"/>
</dbReference>
<evidence type="ECO:0000256" key="7">
    <source>
        <dbReference type="SAM" id="MobiDB-lite"/>
    </source>
</evidence>
<dbReference type="PANTHER" id="PTHR31485:SF7">
    <property type="entry name" value="PEPTIDYL SERINE ALPHA-GALACTOSYLTRANSFERASE"/>
    <property type="match status" value="1"/>
</dbReference>
<dbReference type="Pfam" id="PF01549">
    <property type="entry name" value="ShK"/>
    <property type="match status" value="1"/>
</dbReference>
<evidence type="ECO:0000256" key="6">
    <source>
        <dbReference type="ARBA" id="ARBA00023136"/>
    </source>
</evidence>
<organism evidence="10 11">
    <name type="scientific">Tetradesmus obliquus</name>
    <name type="common">Green alga</name>
    <name type="synonym">Acutodesmus obliquus</name>
    <dbReference type="NCBI Taxonomy" id="3088"/>
    <lineage>
        <taxon>Eukaryota</taxon>
        <taxon>Viridiplantae</taxon>
        <taxon>Chlorophyta</taxon>
        <taxon>core chlorophytes</taxon>
        <taxon>Chlorophyceae</taxon>
        <taxon>CS clade</taxon>
        <taxon>Sphaeropleales</taxon>
        <taxon>Scenedesmaceae</taxon>
        <taxon>Tetradesmus</taxon>
    </lineage>
</organism>
<proteinExistence type="predicted"/>
<keyword evidence="11" id="KW-1185">Reference proteome</keyword>
<dbReference type="SMART" id="SM00254">
    <property type="entry name" value="ShKT"/>
    <property type="match status" value="1"/>
</dbReference>
<evidence type="ECO:0000256" key="4">
    <source>
        <dbReference type="ARBA" id="ARBA00022692"/>
    </source>
</evidence>
<feature type="compositionally biased region" description="Pro residues" evidence="7">
    <location>
        <begin position="406"/>
        <end position="431"/>
    </location>
</feature>
<evidence type="ECO:0000313" key="11">
    <source>
        <dbReference type="Proteomes" id="UP000256970"/>
    </source>
</evidence>
<dbReference type="AlphaFoldDB" id="A0A383VCD0"/>
<evidence type="ECO:0000256" key="1">
    <source>
        <dbReference type="ARBA" id="ARBA00004167"/>
    </source>
</evidence>
<dbReference type="GO" id="GO:0016020">
    <property type="term" value="C:membrane"/>
    <property type="evidence" value="ECO:0007669"/>
    <property type="project" value="UniProtKB-SubCell"/>
</dbReference>
<comment type="subcellular location">
    <subcellularLocation>
        <location evidence="1">Membrane</location>
        <topology evidence="1">Single-pass membrane protein</topology>
    </subcellularLocation>
</comment>
<dbReference type="InterPro" id="IPR003582">
    <property type="entry name" value="ShKT_dom"/>
</dbReference>
<feature type="compositionally biased region" description="Low complexity" evidence="7">
    <location>
        <begin position="394"/>
        <end position="405"/>
    </location>
</feature>
<feature type="compositionally biased region" description="Basic and acidic residues" evidence="7">
    <location>
        <begin position="442"/>
        <end position="452"/>
    </location>
</feature>
<reference evidence="10 11" key="1">
    <citation type="submission" date="2016-10" db="EMBL/GenBank/DDBJ databases">
        <authorList>
            <person name="Cai Z."/>
        </authorList>
    </citation>
    <scope>NUCLEOTIDE SEQUENCE [LARGE SCALE GENOMIC DNA]</scope>
</reference>
<keyword evidence="6 8" id="KW-0472">Membrane</keyword>
<evidence type="ECO:0000256" key="5">
    <source>
        <dbReference type="ARBA" id="ARBA00022989"/>
    </source>
</evidence>
<dbReference type="EMBL" id="FNXT01000243">
    <property type="protein sequence ID" value="SZX62593.1"/>
    <property type="molecule type" value="Genomic_DNA"/>
</dbReference>
<accession>A0A383VCD0</accession>
<dbReference type="PROSITE" id="PS51670">
    <property type="entry name" value="SHKT"/>
    <property type="match status" value="1"/>
</dbReference>
<dbReference type="InterPro" id="IPR056508">
    <property type="entry name" value="HPAT-like"/>
</dbReference>
<evidence type="ECO:0000256" key="3">
    <source>
        <dbReference type="ARBA" id="ARBA00022679"/>
    </source>
</evidence>
<keyword evidence="2" id="KW-0328">Glycosyltransferase</keyword>
<feature type="region of interest" description="Disordered" evidence="7">
    <location>
        <begin position="391"/>
        <end position="452"/>
    </location>
</feature>
<evidence type="ECO:0000256" key="8">
    <source>
        <dbReference type="SAM" id="Phobius"/>
    </source>
</evidence>
<evidence type="ECO:0000313" key="10">
    <source>
        <dbReference type="EMBL" id="SZX62593.1"/>
    </source>
</evidence>
<keyword evidence="4 8" id="KW-0812">Transmembrane</keyword>
<feature type="domain" description="ShKT" evidence="9">
    <location>
        <begin position="332"/>
        <end position="366"/>
    </location>
</feature>
<dbReference type="PANTHER" id="PTHR31485">
    <property type="entry name" value="PEPTIDYL SERINE ALPHA-GALACTOSYLTRANSFERASE"/>
    <property type="match status" value="1"/>
</dbReference>
<evidence type="ECO:0000256" key="2">
    <source>
        <dbReference type="ARBA" id="ARBA00022676"/>
    </source>
</evidence>
<evidence type="ECO:0000259" key="9">
    <source>
        <dbReference type="PROSITE" id="PS51670"/>
    </source>
</evidence>
<keyword evidence="5 8" id="KW-1133">Transmembrane helix</keyword>
<dbReference type="STRING" id="3088.A0A383VCD0"/>